<dbReference type="EMBL" id="BK014662">
    <property type="protein sequence ID" value="DAD66739.1"/>
    <property type="molecule type" value="Genomic_DNA"/>
</dbReference>
<proteinExistence type="predicted"/>
<evidence type="ECO:0000313" key="1">
    <source>
        <dbReference type="EMBL" id="DAD66739.1"/>
    </source>
</evidence>
<accession>A0A8S5L9W8</accession>
<organism evidence="1">
    <name type="scientific">Myoviridae sp. ctPuP5</name>
    <dbReference type="NCBI Taxonomy" id="2823543"/>
    <lineage>
        <taxon>Viruses</taxon>
        <taxon>Duplodnaviria</taxon>
        <taxon>Heunggongvirae</taxon>
        <taxon>Uroviricota</taxon>
        <taxon>Caudoviricetes</taxon>
    </lineage>
</organism>
<reference evidence="1" key="1">
    <citation type="journal article" date="2021" name="Proc. Natl. Acad. Sci. U.S.A.">
        <title>A Catalog of Tens of Thousands of Viruses from Human Metagenomes Reveals Hidden Associations with Chronic Diseases.</title>
        <authorList>
            <person name="Tisza M.J."/>
            <person name="Buck C.B."/>
        </authorList>
    </citation>
    <scope>NUCLEOTIDE SEQUENCE</scope>
    <source>
        <strain evidence="1">CtPuP5</strain>
    </source>
</reference>
<name>A0A8S5L9W8_9CAUD</name>
<protein>
    <submittedName>
        <fullName evidence="1">Uncharacterized protein</fullName>
    </submittedName>
</protein>
<sequence length="88" mass="10667">MILESKKILERTKIFEKGEYYQTYELQVNVTYNTLTNRWEYNTFQRKDTKDSWVTCDCIEEKIVPIVKLMISDILKDLLVKDIVKCYF</sequence>